<organism evidence="1 2">
    <name type="scientific">Chthoniobacter flavus Ellin428</name>
    <dbReference type="NCBI Taxonomy" id="497964"/>
    <lineage>
        <taxon>Bacteria</taxon>
        <taxon>Pseudomonadati</taxon>
        <taxon>Verrucomicrobiota</taxon>
        <taxon>Spartobacteria</taxon>
        <taxon>Chthoniobacterales</taxon>
        <taxon>Chthoniobacteraceae</taxon>
        <taxon>Chthoniobacter</taxon>
    </lineage>
</organism>
<dbReference type="RefSeq" id="WP_006978802.1">
    <property type="nucleotide sequence ID" value="NZ_ABVL01000003.1"/>
</dbReference>
<dbReference type="STRING" id="497964.CfE428DRAFT_1476"/>
<evidence type="ECO:0000313" key="2">
    <source>
        <dbReference type="Proteomes" id="UP000005824"/>
    </source>
</evidence>
<evidence type="ECO:0000313" key="1">
    <source>
        <dbReference type="EMBL" id="EDY21183.1"/>
    </source>
</evidence>
<proteinExistence type="predicted"/>
<dbReference type="SUPFAM" id="SSF48239">
    <property type="entry name" value="Terpenoid cyclases/Protein prenyltransferases"/>
    <property type="match status" value="1"/>
</dbReference>
<name>B4CY35_9BACT</name>
<dbReference type="eggNOG" id="COG1657">
    <property type="taxonomic scope" value="Bacteria"/>
</dbReference>
<reference evidence="1 2" key="1">
    <citation type="journal article" date="2011" name="J. Bacteriol.">
        <title>Genome sequence of Chthoniobacter flavus Ellin428, an aerobic heterotrophic soil bacterium.</title>
        <authorList>
            <person name="Kant R."/>
            <person name="van Passel M.W."/>
            <person name="Palva A."/>
            <person name="Lucas S."/>
            <person name="Lapidus A."/>
            <person name="Glavina Del Rio T."/>
            <person name="Dalin E."/>
            <person name="Tice H."/>
            <person name="Bruce D."/>
            <person name="Goodwin L."/>
            <person name="Pitluck S."/>
            <person name="Larimer F.W."/>
            <person name="Land M.L."/>
            <person name="Hauser L."/>
            <person name="Sangwan P."/>
            <person name="de Vos W.M."/>
            <person name="Janssen P.H."/>
            <person name="Smidt H."/>
        </authorList>
    </citation>
    <scope>NUCLEOTIDE SEQUENCE [LARGE SCALE GENOMIC DNA]</scope>
    <source>
        <strain evidence="1 2">Ellin428</strain>
    </source>
</reference>
<dbReference type="AlphaFoldDB" id="B4CY35"/>
<dbReference type="Proteomes" id="UP000005824">
    <property type="component" value="Unassembled WGS sequence"/>
</dbReference>
<dbReference type="InParanoid" id="B4CY35"/>
<comment type="caution">
    <text evidence="1">The sequence shown here is derived from an EMBL/GenBank/DDBJ whole genome shotgun (WGS) entry which is preliminary data.</text>
</comment>
<dbReference type="InterPro" id="IPR008930">
    <property type="entry name" value="Terpenoid_cyclase/PrenylTrfase"/>
</dbReference>
<keyword evidence="2" id="KW-1185">Reference proteome</keyword>
<accession>B4CY35</accession>
<protein>
    <submittedName>
        <fullName evidence="1">Squalene-hopene-cyclase-like protein</fullName>
    </submittedName>
</protein>
<dbReference type="Gene3D" id="1.50.10.20">
    <property type="match status" value="1"/>
</dbReference>
<gene>
    <name evidence="1" type="ORF">CfE428DRAFT_1476</name>
</gene>
<sequence length="220" mass="24866">MLKQAVGYIVDGQGPDGGWMYGYDKTESDTSVSGWQIQALKAAHVSGLDIAGVHATLDKAMDNLERVRGRNGGFGYRNAAQEKYSLTGIGVLCTYFWKQEKSKLVRDGIEYIMEHTTKRSLKDLYFPVDYADDKADLYAWYYDTLACAYVGGSAWNTWNRLIQRELVHNQSADGSWPVLSGKSAGGDLQRSTNITGQLYRTNLCILMLEVYYRYKYRISD</sequence>
<dbReference type="EMBL" id="ABVL01000003">
    <property type="protein sequence ID" value="EDY21183.1"/>
    <property type="molecule type" value="Genomic_DNA"/>
</dbReference>